<evidence type="ECO:0000313" key="3">
    <source>
        <dbReference type="Proteomes" id="UP001597402"/>
    </source>
</evidence>
<dbReference type="Proteomes" id="UP001597402">
    <property type="component" value="Unassembled WGS sequence"/>
</dbReference>
<dbReference type="EMBL" id="JBHUHP010000030">
    <property type="protein sequence ID" value="MFD2094209.1"/>
    <property type="molecule type" value="Genomic_DNA"/>
</dbReference>
<sequence length="77" mass="8070">MGAATAVVPCPVCGAVAGRVFTPPRLGLGSPVRRALIERTERSSEQPDVVAAPPPGPHGRRRADVTRNPALSRLPRP</sequence>
<protein>
    <submittedName>
        <fullName evidence="2">Zinc ribbon domain-containing protein</fullName>
    </submittedName>
</protein>
<evidence type="ECO:0000313" key="2">
    <source>
        <dbReference type="EMBL" id="MFD2094209.1"/>
    </source>
</evidence>
<reference evidence="3" key="1">
    <citation type="journal article" date="2019" name="Int. J. Syst. Evol. Microbiol.">
        <title>The Global Catalogue of Microorganisms (GCM) 10K type strain sequencing project: providing services to taxonomists for standard genome sequencing and annotation.</title>
        <authorList>
            <consortium name="The Broad Institute Genomics Platform"/>
            <consortium name="The Broad Institute Genome Sequencing Center for Infectious Disease"/>
            <person name="Wu L."/>
            <person name="Ma J."/>
        </authorList>
    </citation>
    <scope>NUCLEOTIDE SEQUENCE [LARGE SCALE GENOMIC DNA]</scope>
    <source>
        <strain evidence="3">JCM 3338</strain>
    </source>
</reference>
<name>A0ABW4XGT2_9ACTN</name>
<gene>
    <name evidence="2" type="ORF">ACFSHS_21795</name>
</gene>
<proteinExistence type="predicted"/>
<accession>A0ABW4XGT2</accession>
<feature type="region of interest" description="Disordered" evidence="1">
    <location>
        <begin position="37"/>
        <end position="77"/>
    </location>
</feature>
<keyword evidence="3" id="KW-1185">Reference proteome</keyword>
<comment type="caution">
    <text evidence="2">The sequence shown here is derived from an EMBL/GenBank/DDBJ whole genome shotgun (WGS) entry which is preliminary data.</text>
</comment>
<organism evidence="2 3">
    <name type="scientific">Blastococcus deserti</name>
    <dbReference type="NCBI Taxonomy" id="2259033"/>
    <lineage>
        <taxon>Bacteria</taxon>
        <taxon>Bacillati</taxon>
        <taxon>Actinomycetota</taxon>
        <taxon>Actinomycetes</taxon>
        <taxon>Geodermatophilales</taxon>
        <taxon>Geodermatophilaceae</taxon>
        <taxon>Blastococcus</taxon>
    </lineage>
</organism>
<dbReference type="RefSeq" id="WP_376880795.1">
    <property type="nucleotide sequence ID" value="NZ_JBHUHP010000030.1"/>
</dbReference>
<evidence type="ECO:0000256" key="1">
    <source>
        <dbReference type="SAM" id="MobiDB-lite"/>
    </source>
</evidence>